<evidence type="ECO:0000256" key="3">
    <source>
        <dbReference type="ARBA" id="ARBA00022448"/>
    </source>
</evidence>
<keyword evidence="3" id="KW-0813">Transport</keyword>
<name>A0ABW2C259_9PSEU</name>
<dbReference type="InterPro" id="IPR051313">
    <property type="entry name" value="Bact_iron-sidero_bind"/>
</dbReference>
<feature type="signal peptide" evidence="5">
    <location>
        <begin position="1"/>
        <end position="28"/>
    </location>
</feature>
<reference evidence="8" key="1">
    <citation type="journal article" date="2019" name="Int. J. Syst. Evol. Microbiol.">
        <title>The Global Catalogue of Microorganisms (GCM) 10K type strain sequencing project: providing services to taxonomists for standard genome sequencing and annotation.</title>
        <authorList>
            <consortium name="The Broad Institute Genomics Platform"/>
            <consortium name="The Broad Institute Genome Sequencing Center for Infectious Disease"/>
            <person name="Wu L."/>
            <person name="Ma J."/>
        </authorList>
    </citation>
    <scope>NUCLEOTIDE SEQUENCE [LARGE SCALE GENOMIC DNA]</scope>
    <source>
        <strain evidence="8">KCTC 32255</strain>
    </source>
</reference>
<proteinExistence type="inferred from homology"/>
<protein>
    <submittedName>
        <fullName evidence="7">Iron-siderophore ABC transporter substrate-binding protein</fullName>
    </submittedName>
</protein>
<feature type="domain" description="Fe/B12 periplasmic-binding" evidence="6">
    <location>
        <begin position="69"/>
        <end position="347"/>
    </location>
</feature>
<evidence type="ECO:0000256" key="4">
    <source>
        <dbReference type="ARBA" id="ARBA00022729"/>
    </source>
</evidence>
<evidence type="ECO:0000313" key="8">
    <source>
        <dbReference type="Proteomes" id="UP001596337"/>
    </source>
</evidence>
<evidence type="ECO:0000256" key="5">
    <source>
        <dbReference type="SAM" id="SignalP"/>
    </source>
</evidence>
<dbReference type="Pfam" id="PF01497">
    <property type="entry name" value="Peripla_BP_2"/>
    <property type="match status" value="1"/>
</dbReference>
<organism evidence="7 8">
    <name type="scientific">Haloechinothrix salitolerans</name>
    <dbReference type="NCBI Taxonomy" id="926830"/>
    <lineage>
        <taxon>Bacteria</taxon>
        <taxon>Bacillati</taxon>
        <taxon>Actinomycetota</taxon>
        <taxon>Actinomycetes</taxon>
        <taxon>Pseudonocardiales</taxon>
        <taxon>Pseudonocardiaceae</taxon>
        <taxon>Haloechinothrix</taxon>
    </lineage>
</organism>
<gene>
    <name evidence="7" type="ORF">ACFQGD_19690</name>
</gene>
<sequence length="351" mass="37087">MSEFPFPRRRRRVVGGAIVAAAALTLGACGTDTGSGTTENSSSPAARSFEPATIEHAFGSTEIDERPTRVVTIGWGSTDAMLALGVVPVGIEKQEYGGDENGVLPWVAEKLDELDAETPTLLPSANSADPAYEQILALEPDLILAPYSGITEEQYGKLAKIADTVAYPETPWSTSMAEIVTTTGRALGLADEADEVLADIDATVAEAAAEHPEFEGLTIATLAAGSNELYTYTQADPREQVLRDLGFETAQSVLDFTKTAEDSAFYVAFSFEQADRLTSDVLLSYSDSSEAFETLRKNPGYQSMPQVKADAVAHVVGESKVAAVSPPTALSVTWGLPDLVEQLADAAANAS</sequence>
<dbReference type="InterPro" id="IPR002491">
    <property type="entry name" value="ABC_transptr_periplasmic_BD"/>
</dbReference>
<evidence type="ECO:0000259" key="6">
    <source>
        <dbReference type="PROSITE" id="PS50983"/>
    </source>
</evidence>
<feature type="chain" id="PRO_5047304597" evidence="5">
    <location>
        <begin position="29"/>
        <end position="351"/>
    </location>
</feature>
<dbReference type="PANTHER" id="PTHR30532">
    <property type="entry name" value="IRON III DICITRATE-BINDING PERIPLASMIC PROTEIN"/>
    <property type="match status" value="1"/>
</dbReference>
<keyword evidence="4 5" id="KW-0732">Signal</keyword>
<keyword evidence="8" id="KW-1185">Reference proteome</keyword>
<dbReference type="Proteomes" id="UP001596337">
    <property type="component" value="Unassembled WGS sequence"/>
</dbReference>
<accession>A0ABW2C259</accession>
<evidence type="ECO:0000313" key="7">
    <source>
        <dbReference type="EMBL" id="MFC6869371.1"/>
    </source>
</evidence>
<dbReference type="Gene3D" id="3.40.50.1980">
    <property type="entry name" value="Nitrogenase molybdenum iron protein domain"/>
    <property type="match status" value="2"/>
</dbReference>
<dbReference type="SUPFAM" id="SSF53807">
    <property type="entry name" value="Helical backbone' metal receptor"/>
    <property type="match status" value="1"/>
</dbReference>
<comment type="similarity">
    <text evidence="2">Belongs to the bacterial solute-binding protein 8 family.</text>
</comment>
<dbReference type="PROSITE" id="PS50983">
    <property type="entry name" value="FE_B12_PBP"/>
    <property type="match status" value="1"/>
</dbReference>
<comment type="subcellular location">
    <subcellularLocation>
        <location evidence="1">Cell envelope</location>
    </subcellularLocation>
</comment>
<evidence type="ECO:0000256" key="1">
    <source>
        <dbReference type="ARBA" id="ARBA00004196"/>
    </source>
</evidence>
<dbReference type="RefSeq" id="WP_345389772.1">
    <property type="nucleotide sequence ID" value="NZ_BAABLA010000003.1"/>
</dbReference>
<dbReference type="PANTHER" id="PTHR30532:SF24">
    <property type="entry name" value="FERRIC ENTEROBACTIN-BINDING PERIPLASMIC PROTEIN FEPB"/>
    <property type="match status" value="1"/>
</dbReference>
<dbReference type="CDD" id="cd01146">
    <property type="entry name" value="FhuD"/>
    <property type="match status" value="1"/>
</dbReference>
<evidence type="ECO:0000256" key="2">
    <source>
        <dbReference type="ARBA" id="ARBA00008814"/>
    </source>
</evidence>
<comment type="caution">
    <text evidence="7">The sequence shown here is derived from an EMBL/GenBank/DDBJ whole genome shotgun (WGS) entry which is preliminary data.</text>
</comment>
<dbReference type="EMBL" id="JBHSXX010000001">
    <property type="protein sequence ID" value="MFC6869371.1"/>
    <property type="molecule type" value="Genomic_DNA"/>
</dbReference>